<evidence type="ECO:0000313" key="2">
    <source>
        <dbReference type="EMBL" id="VDN40424.1"/>
    </source>
</evidence>
<reference evidence="4" key="1">
    <citation type="submission" date="2016-06" db="UniProtKB">
        <authorList>
            <consortium name="WormBaseParasite"/>
        </authorList>
    </citation>
    <scope>IDENTIFICATION</scope>
</reference>
<dbReference type="SUPFAM" id="SSF74853">
    <property type="entry name" value="Lamin A/C globular tail domain"/>
    <property type="match status" value="1"/>
</dbReference>
<accession>A0A183EP19</accession>
<dbReference type="InterPro" id="IPR036415">
    <property type="entry name" value="Lamin_tail_dom_sf"/>
</dbReference>
<gene>
    <name evidence="2" type="ORF">GPUH_LOCUS22710</name>
</gene>
<dbReference type="EMBL" id="UYRT01095754">
    <property type="protein sequence ID" value="VDN40424.1"/>
    <property type="molecule type" value="Genomic_DNA"/>
</dbReference>
<protein>
    <submittedName>
        <fullName evidence="4">Transposase</fullName>
    </submittedName>
</protein>
<evidence type="ECO:0000313" key="3">
    <source>
        <dbReference type="Proteomes" id="UP000271098"/>
    </source>
</evidence>
<reference evidence="2 3" key="2">
    <citation type="submission" date="2018-11" db="EMBL/GenBank/DDBJ databases">
        <authorList>
            <consortium name="Pathogen Informatics"/>
        </authorList>
    </citation>
    <scope>NUCLEOTIDE SEQUENCE [LARGE SCALE GENOMIC DNA]</scope>
</reference>
<dbReference type="Gene3D" id="2.60.40.1260">
    <property type="entry name" value="Lamin Tail domain"/>
    <property type="match status" value="1"/>
</dbReference>
<evidence type="ECO:0000256" key="1">
    <source>
        <dbReference type="SAM" id="Coils"/>
    </source>
</evidence>
<dbReference type="OrthoDB" id="102442at2759"/>
<proteinExistence type="predicted"/>
<keyword evidence="1" id="KW-0175">Coiled coil</keyword>
<organism evidence="4">
    <name type="scientific">Gongylonema pulchrum</name>
    <dbReference type="NCBI Taxonomy" id="637853"/>
    <lineage>
        <taxon>Eukaryota</taxon>
        <taxon>Metazoa</taxon>
        <taxon>Ecdysozoa</taxon>
        <taxon>Nematoda</taxon>
        <taxon>Chromadorea</taxon>
        <taxon>Rhabditida</taxon>
        <taxon>Spirurina</taxon>
        <taxon>Spiruromorpha</taxon>
        <taxon>Spiruroidea</taxon>
        <taxon>Gongylonematidae</taxon>
        <taxon>Gongylonema</taxon>
    </lineage>
</organism>
<dbReference type="AlphaFoldDB" id="A0A183EP19"/>
<name>A0A183EP19_9BILA</name>
<keyword evidence="3" id="KW-1185">Reference proteome</keyword>
<evidence type="ECO:0000313" key="4">
    <source>
        <dbReference type="WBParaSite" id="GPUH_0002273701-mRNA-1"/>
    </source>
</evidence>
<dbReference type="Proteomes" id="UP000271098">
    <property type="component" value="Unassembled WGS sequence"/>
</dbReference>
<feature type="coiled-coil region" evidence="1">
    <location>
        <begin position="21"/>
        <end position="93"/>
    </location>
</feature>
<dbReference type="WBParaSite" id="GPUH_0002273701-mRNA-1">
    <property type="protein sequence ID" value="GPUH_0002273701-mRNA-1"/>
    <property type="gene ID" value="GPUH_0002273701"/>
</dbReference>
<sequence length="234" mass="27195">MILSIFCKYLPQLFSFRAHRLTKAQFKLNLLQNKLDEANEALQQMNQAQEETARMRLRVHGLGKTGSGCESRIEALNRKIADFESQVRLTRDDYDLRLSQRDKRVVELQEIGRLLKENQDKFDLGVQLNTELKPYQESRYHIYCFSRIFLIAASPAAPGDRFLNVLFAYFGWLRAVKGKRFIAFDGSLSYQNIAKKYKIKFNSDCDIEIEEHVVDGKFIKLCNKGDQAISIGQW</sequence>